<dbReference type="Proteomes" id="UP000236161">
    <property type="component" value="Unassembled WGS sequence"/>
</dbReference>
<dbReference type="InterPro" id="IPR026057">
    <property type="entry name" value="TBL_C"/>
</dbReference>
<proteinExistence type="inferred from homology"/>
<reference evidence="10 11" key="1">
    <citation type="journal article" date="2017" name="Nature">
        <title>The Apostasia genome and the evolution of orchids.</title>
        <authorList>
            <person name="Zhang G.Q."/>
            <person name="Liu K.W."/>
            <person name="Li Z."/>
            <person name="Lohaus R."/>
            <person name="Hsiao Y.Y."/>
            <person name="Niu S.C."/>
            <person name="Wang J.Y."/>
            <person name="Lin Y.C."/>
            <person name="Xu Q."/>
            <person name="Chen L.J."/>
            <person name="Yoshida K."/>
            <person name="Fujiwara S."/>
            <person name="Wang Z.W."/>
            <person name="Zhang Y.Q."/>
            <person name="Mitsuda N."/>
            <person name="Wang M."/>
            <person name="Liu G.H."/>
            <person name="Pecoraro L."/>
            <person name="Huang H.X."/>
            <person name="Xiao X.J."/>
            <person name="Lin M."/>
            <person name="Wu X.Y."/>
            <person name="Wu W.L."/>
            <person name="Chen Y.Y."/>
            <person name="Chang S.B."/>
            <person name="Sakamoto S."/>
            <person name="Ohme-Takagi M."/>
            <person name="Yagi M."/>
            <person name="Zeng S.J."/>
            <person name="Shen C.Y."/>
            <person name="Yeh C.M."/>
            <person name="Luo Y.B."/>
            <person name="Tsai W.C."/>
            <person name="Van de Peer Y."/>
            <person name="Liu Z.J."/>
        </authorList>
    </citation>
    <scope>NUCLEOTIDE SEQUENCE [LARGE SCALE GENOMIC DNA]</scope>
    <source>
        <strain evidence="11">cv. Shenzhen</strain>
        <tissue evidence="10">Stem</tissue>
    </source>
</reference>
<evidence type="ECO:0000256" key="3">
    <source>
        <dbReference type="ARBA" id="ARBA00022692"/>
    </source>
</evidence>
<organism evidence="10 11">
    <name type="scientific">Apostasia shenzhenica</name>
    <dbReference type="NCBI Taxonomy" id="1088818"/>
    <lineage>
        <taxon>Eukaryota</taxon>
        <taxon>Viridiplantae</taxon>
        <taxon>Streptophyta</taxon>
        <taxon>Embryophyta</taxon>
        <taxon>Tracheophyta</taxon>
        <taxon>Spermatophyta</taxon>
        <taxon>Magnoliopsida</taxon>
        <taxon>Liliopsida</taxon>
        <taxon>Asparagales</taxon>
        <taxon>Orchidaceae</taxon>
        <taxon>Apostasioideae</taxon>
        <taxon>Apostasia</taxon>
    </lineage>
</organism>
<sequence length="413" mass="47925">MDLKIPPPLPPPSKPIPLFFSCNRLLTQALSPLLFLLFLIAIVRYSDFFQPSSFLRLPFTFPRISHGCQELCDYSDGKWVRDEGPQYYSERCPFIDPGFLCRLNGRKDSDYLQWRWRPWRCSLPRFNGRAMLERSRNKRILFAGDSIGRNQWESLVCMMWAAAKNQSRICEKNGNPITKHKGYLAILFQDYNLSIEYYRAPFLVDIGRPPENSPAVVHKAIRLDTPHRISGKWVGADVVVFNAGHWWNRDKTLKQGNYFEVANRVDMSMNVKEAFRRTIETLKLWVMENLQPQKSFVFFRSYAQVHYSNGTWDRGGSCDGETKPMAGSERLWSEPWSNHVISEELEEMVKERKKVGFLNITYLTELRADGHPSNHREDGTPAEAPQDCSHWCLPGVPDAWNEILFADLLSMGY</sequence>
<dbReference type="STRING" id="1088818.A0A2H9ZW49"/>
<accession>A0A2H9ZW49</accession>
<dbReference type="PANTHER" id="PTHR32285:SF53">
    <property type="entry name" value="PROTEIN TRICHOME BIREFRINGENCE-LIKE 9"/>
    <property type="match status" value="1"/>
</dbReference>
<evidence type="ECO:0000256" key="1">
    <source>
        <dbReference type="ARBA" id="ARBA00004323"/>
    </source>
</evidence>
<keyword evidence="3" id="KW-0812">Transmembrane</keyword>
<dbReference type="GO" id="GO:1990538">
    <property type="term" value="F:xylan O-acetyltransferase activity"/>
    <property type="evidence" value="ECO:0007669"/>
    <property type="project" value="UniProtKB-ARBA"/>
</dbReference>
<keyword evidence="7" id="KW-0472">Membrane</keyword>
<evidence type="ECO:0000313" key="10">
    <source>
        <dbReference type="EMBL" id="PKA47535.1"/>
    </source>
</evidence>
<comment type="similarity">
    <text evidence="2">Belongs to the PC-esterase family. TBL subfamily.</text>
</comment>
<feature type="domain" description="Trichome birefringence-like C-terminal" evidence="8">
    <location>
        <begin position="123"/>
        <end position="406"/>
    </location>
</feature>
<feature type="domain" description="Trichome birefringence-like N-terminal" evidence="9">
    <location>
        <begin position="72"/>
        <end position="122"/>
    </location>
</feature>
<keyword evidence="6" id="KW-0333">Golgi apparatus</keyword>
<dbReference type="Pfam" id="PF14416">
    <property type="entry name" value="PMR5N"/>
    <property type="match status" value="1"/>
</dbReference>
<dbReference type="OrthoDB" id="630188at2759"/>
<name>A0A2H9ZW49_9ASPA</name>
<evidence type="ECO:0000313" key="11">
    <source>
        <dbReference type="Proteomes" id="UP000236161"/>
    </source>
</evidence>
<gene>
    <name evidence="10" type="ORF">AXF42_Ash014731</name>
</gene>
<dbReference type="Pfam" id="PF13839">
    <property type="entry name" value="PC-Esterase"/>
    <property type="match status" value="1"/>
</dbReference>
<dbReference type="EMBL" id="KZ453122">
    <property type="protein sequence ID" value="PKA47535.1"/>
    <property type="molecule type" value="Genomic_DNA"/>
</dbReference>
<keyword evidence="11" id="KW-1185">Reference proteome</keyword>
<keyword evidence="4" id="KW-0735">Signal-anchor</keyword>
<comment type="subcellular location">
    <subcellularLocation>
        <location evidence="1">Golgi apparatus membrane</location>
        <topology evidence="1">Single-pass type II membrane protein</topology>
    </subcellularLocation>
</comment>
<dbReference type="InterPro" id="IPR029962">
    <property type="entry name" value="TBL"/>
</dbReference>
<evidence type="ECO:0000256" key="7">
    <source>
        <dbReference type="ARBA" id="ARBA00023136"/>
    </source>
</evidence>
<evidence type="ECO:0000259" key="9">
    <source>
        <dbReference type="Pfam" id="PF14416"/>
    </source>
</evidence>
<evidence type="ECO:0000259" key="8">
    <source>
        <dbReference type="Pfam" id="PF13839"/>
    </source>
</evidence>
<protein>
    <submittedName>
        <fullName evidence="10">Uncharacterized protein</fullName>
    </submittedName>
</protein>
<dbReference type="AlphaFoldDB" id="A0A2H9ZW49"/>
<dbReference type="GO" id="GO:0000139">
    <property type="term" value="C:Golgi membrane"/>
    <property type="evidence" value="ECO:0007669"/>
    <property type="project" value="UniProtKB-SubCell"/>
</dbReference>
<evidence type="ECO:0000256" key="6">
    <source>
        <dbReference type="ARBA" id="ARBA00023034"/>
    </source>
</evidence>
<evidence type="ECO:0000256" key="5">
    <source>
        <dbReference type="ARBA" id="ARBA00022989"/>
    </source>
</evidence>
<keyword evidence="5" id="KW-1133">Transmembrane helix</keyword>
<dbReference type="PANTHER" id="PTHR32285">
    <property type="entry name" value="PROTEIN TRICHOME BIREFRINGENCE-LIKE 9-RELATED"/>
    <property type="match status" value="1"/>
</dbReference>
<evidence type="ECO:0000256" key="4">
    <source>
        <dbReference type="ARBA" id="ARBA00022968"/>
    </source>
</evidence>
<evidence type="ECO:0000256" key="2">
    <source>
        <dbReference type="ARBA" id="ARBA00007727"/>
    </source>
</evidence>
<dbReference type="InterPro" id="IPR025846">
    <property type="entry name" value="TBL_N"/>
</dbReference>